<sequence length="162" mass="19133">MSAVRDNIIPKFPNMQTFHLISAHQLWDDFDVSQVKVKDKGRDEEFPYTYGETSRTVKEKLRNAVLRKGNEIKDTEKVIEQVTDDSDWETFEETDDDDEEMVCGCKDIQKYITKVKNSILKWDRSPNYSFNEELREGFRQKALLILDSFLTDKCPRLRKITI</sequence>
<gene>
    <name evidence="1" type="ORF">ODALV1_LOCUS12331</name>
</gene>
<name>A0ABP1QNY6_9HEXA</name>
<dbReference type="EMBL" id="CAXLJM020000036">
    <property type="protein sequence ID" value="CAL8106285.1"/>
    <property type="molecule type" value="Genomic_DNA"/>
</dbReference>
<evidence type="ECO:0000313" key="1">
    <source>
        <dbReference type="EMBL" id="CAL8106285.1"/>
    </source>
</evidence>
<protein>
    <submittedName>
        <fullName evidence="1">Uncharacterized protein</fullName>
    </submittedName>
</protein>
<organism evidence="1 2">
    <name type="scientific">Orchesella dallaii</name>
    <dbReference type="NCBI Taxonomy" id="48710"/>
    <lineage>
        <taxon>Eukaryota</taxon>
        <taxon>Metazoa</taxon>
        <taxon>Ecdysozoa</taxon>
        <taxon>Arthropoda</taxon>
        <taxon>Hexapoda</taxon>
        <taxon>Collembola</taxon>
        <taxon>Entomobryomorpha</taxon>
        <taxon>Entomobryoidea</taxon>
        <taxon>Orchesellidae</taxon>
        <taxon>Orchesellinae</taxon>
        <taxon>Orchesella</taxon>
    </lineage>
</organism>
<accession>A0ABP1QNY6</accession>
<proteinExistence type="predicted"/>
<evidence type="ECO:0000313" key="2">
    <source>
        <dbReference type="Proteomes" id="UP001642540"/>
    </source>
</evidence>
<dbReference type="Proteomes" id="UP001642540">
    <property type="component" value="Unassembled WGS sequence"/>
</dbReference>
<reference evidence="1 2" key="1">
    <citation type="submission" date="2024-08" db="EMBL/GenBank/DDBJ databases">
        <authorList>
            <person name="Cucini C."/>
            <person name="Frati F."/>
        </authorList>
    </citation>
    <scope>NUCLEOTIDE SEQUENCE [LARGE SCALE GENOMIC DNA]</scope>
</reference>
<comment type="caution">
    <text evidence="1">The sequence shown here is derived from an EMBL/GenBank/DDBJ whole genome shotgun (WGS) entry which is preliminary data.</text>
</comment>
<keyword evidence="2" id="KW-1185">Reference proteome</keyword>